<accession>A0AAW4L9U2</accession>
<keyword evidence="4" id="KW-1185">Reference proteome</keyword>
<dbReference type="RefSeq" id="WP_214171591.1">
    <property type="nucleotide sequence ID" value="NZ_JAHCVJ010000004.1"/>
</dbReference>
<evidence type="ECO:0000259" key="2">
    <source>
        <dbReference type="Pfam" id="PF07603"/>
    </source>
</evidence>
<feature type="domain" description="Lcl C-terminal" evidence="2">
    <location>
        <begin position="47"/>
        <end position="170"/>
    </location>
</feature>
<keyword evidence="1" id="KW-0732">Signal</keyword>
<sequence length="173" mass="19245">MSRAFLYVMTMACVTLMPLAASAAQLCHSYWPKPSTPINRFVNNEDGTISDSATGLIWKRCSEGLSGSTCENGAPEIFTWQEALQSAVNSSFAGKNDWRLPNIKELGSIVERQCSMPAINEIVFPATPTMSFWSSSPFAENKNFAWNIYFPYGISDGNDKNYKFFVRLVRGGK</sequence>
<evidence type="ECO:0000256" key="1">
    <source>
        <dbReference type="SAM" id="SignalP"/>
    </source>
</evidence>
<dbReference type="EMBL" id="JAHCVJ010000004">
    <property type="protein sequence ID" value="MBT0664809.1"/>
    <property type="molecule type" value="Genomic_DNA"/>
</dbReference>
<gene>
    <name evidence="3" type="ORF">KI809_10905</name>
</gene>
<comment type="caution">
    <text evidence="3">The sequence shown here is derived from an EMBL/GenBank/DDBJ whole genome shotgun (WGS) entry which is preliminary data.</text>
</comment>
<dbReference type="PANTHER" id="PTHR35812:SF1">
    <property type="entry name" value="LIPOPROTEIN"/>
    <property type="match status" value="1"/>
</dbReference>
<evidence type="ECO:0000313" key="3">
    <source>
        <dbReference type="EMBL" id="MBT0664809.1"/>
    </source>
</evidence>
<reference evidence="3 4" key="1">
    <citation type="submission" date="2021-05" db="EMBL/GenBank/DDBJ databases">
        <title>The draft genome of Geobacter pelophilus DSM 12255.</title>
        <authorList>
            <person name="Xu Z."/>
            <person name="Masuda Y."/>
            <person name="Itoh H."/>
            <person name="Senoo K."/>
        </authorList>
    </citation>
    <scope>NUCLEOTIDE SEQUENCE [LARGE SCALE GENOMIC DNA]</scope>
    <source>
        <strain evidence="3 4">DSM 12255</strain>
    </source>
</reference>
<dbReference type="AlphaFoldDB" id="A0AAW4L9U2"/>
<name>A0AAW4L9U2_9BACT</name>
<dbReference type="PANTHER" id="PTHR35812">
    <property type="entry name" value="LIPOPROTEIN"/>
    <property type="match status" value="1"/>
</dbReference>
<organism evidence="3 4">
    <name type="scientific">Geoanaerobacter pelophilus</name>
    <dbReference type="NCBI Taxonomy" id="60036"/>
    <lineage>
        <taxon>Bacteria</taxon>
        <taxon>Pseudomonadati</taxon>
        <taxon>Thermodesulfobacteriota</taxon>
        <taxon>Desulfuromonadia</taxon>
        <taxon>Geobacterales</taxon>
        <taxon>Geobacteraceae</taxon>
        <taxon>Geoanaerobacter</taxon>
    </lineage>
</organism>
<proteinExistence type="predicted"/>
<dbReference type="InterPro" id="IPR011460">
    <property type="entry name" value="Lcl_C"/>
</dbReference>
<evidence type="ECO:0000313" key="4">
    <source>
        <dbReference type="Proteomes" id="UP000811899"/>
    </source>
</evidence>
<dbReference type="Pfam" id="PF07603">
    <property type="entry name" value="Lcl_C"/>
    <property type="match status" value="1"/>
</dbReference>
<feature type="chain" id="PRO_5043554324" evidence="1">
    <location>
        <begin position="24"/>
        <end position="173"/>
    </location>
</feature>
<feature type="signal peptide" evidence="1">
    <location>
        <begin position="1"/>
        <end position="23"/>
    </location>
</feature>
<dbReference type="Proteomes" id="UP000811899">
    <property type="component" value="Unassembled WGS sequence"/>
</dbReference>
<protein>
    <submittedName>
        <fullName evidence="3">DUF1566 domain-containing protein</fullName>
    </submittedName>
</protein>